<dbReference type="PANTHER" id="PTHR30483">
    <property type="entry name" value="LEUCINE-SPECIFIC-BINDING PROTEIN"/>
    <property type="match status" value="1"/>
</dbReference>
<sequence length="389" mass="39755">MFAFLKRARKSLIRLGFGLAALGLAACEPMTGGGPLINTGGTVQVALLVPAGSTQQSDNLLAKSLENAARLAIADLNGVKIDLRVYPTAGNPQQATQAATQAINDGAKIILGPVYAQAANAAGVVAAARGINVLAFSNNPSIAGGNVFILGQTFSDTASRLMQYAVSQGKTKIAVVHDTTTAGQMADSAITNAIASAGATKVADDTYQYSQNGVVQAAPTIANDIKNANTDAVFLAANTAGALPLLTQLLSENGVDSKTEQFIGLTRWDIPQSTLSLPGVQGAWFALPDPSMSQQFAARYAQAYGNPPLPITGLAYDGIAAIGALIKAGKSNALTAQALTQPSGFVGVNGIFRLLPNGTNQRGLAVAQIVNNQVQVIDPAPRSFGGAGL</sequence>
<comment type="caution">
    <text evidence="6">The sequence shown here is derived from an EMBL/GenBank/DDBJ whole genome shotgun (WGS) entry which is preliminary data.</text>
</comment>
<dbReference type="PANTHER" id="PTHR30483:SF6">
    <property type="entry name" value="PERIPLASMIC BINDING PROTEIN OF ABC TRANSPORTER FOR NATURAL AMINO ACIDS"/>
    <property type="match status" value="1"/>
</dbReference>
<gene>
    <name evidence="6" type="ORF">GCM10008024_04540</name>
    <name evidence="7" type="ORF">SAMN05444006_10193</name>
</gene>
<evidence type="ECO:0000256" key="4">
    <source>
        <dbReference type="SAM" id="SignalP"/>
    </source>
</evidence>
<feature type="chain" id="PRO_5042932239" evidence="4">
    <location>
        <begin position="26"/>
        <end position="389"/>
    </location>
</feature>
<dbReference type="Gene3D" id="3.40.50.2300">
    <property type="match status" value="2"/>
</dbReference>
<feature type="domain" description="Leucine-binding protein" evidence="5">
    <location>
        <begin position="42"/>
        <end position="371"/>
    </location>
</feature>
<dbReference type="PROSITE" id="PS51257">
    <property type="entry name" value="PROKAR_LIPOPROTEIN"/>
    <property type="match status" value="1"/>
</dbReference>
<evidence type="ECO:0000256" key="2">
    <source>
        <dbReference type="ARBA" id="ARBA00022729"/>
    </source>
</evidence>
<feature type="signal peptide" evidence="4">
    <location>
        <begin position="1"/>
        <end position="25"/>
    </location>
</feature>
<evidence type="ECO:0000259" key="5">
    <source>
        <dbReference type="Pfam" id="PF13458"/>
    </source>
</evidence>
<dbReference type="RefSeq" id="WP_035837366.1">
    <property type="nucleotide sequence ID" value="NZ_BNAB01000001.1"/>
</dbReference>
<dbReference type="Proteomes" id="UP000199541">
    <property type="component" value="Unassembled WGS sequence"/>
</dbReference>
<dbReference type="InterPro" id="IPR028082">
    <property type="entry name" value="Peripla_BP_I"/>
</dbReference>
<dbReference type="EMBL" id="FNOB01000001">
    <property type="protein sequence ID" value="SDW02820.1"/>
    <property type="molecule type" value="Genomic_DNA"/>
</dbReference>
<reference evidence="7 8" key="2">
    <citation type="submission" date="2016-10" db="EMBL/GenBank/DDBJ databases">
        <authorList>
            <person name="Varghese N."/>
            <person name="Submissions S."/>
        </authorList>
    </citation>
    <scope>NUCLEOTIDE SEQUENCE [LARGE SCALE GENOMIC DNA]</scope>
    <source>
        <strain evidence="7 8">DSM 24802</strain>
    </source>
</reference>
<evidence type="ECO:0000313" key="9">
    <source>
        <dbReference type="Proteomes" id="UP000634647"/>
    </source>
</evidence>
<dbReference type="CDD" id="cd06339">
    <property type="entry name" value="PBP1_YraM_LppC_lipoprotein-like"/>
    <property type="match status" value="1"/>
</dbReference>
<evidence type="ECO:0000313" key="8">
    <source>
        <dbReference type="Proteomes" id="UP000199541"/>
    </source>
</evidence>
<name>A0AAN4UNN6_9RHOB</name>
<dbReference type="InterPro" id="IPR028081">
    <property type="entry name" value="Leu-bd"/>
</dbReference>
<reference evidence="6" key="1">
    <citation type="journal article" date="2014" name="Int. J. Syst. Evol. Microbiol.">
        <title>Complete genome sequence of Corynebacterium casei LMG S-19264T (=DSM 44701T), isolated from a smear-ripened cheese.</title>
        <authorList>
            <consortium name="US DOE Joint Genome Institute (JGI-PGF)"/>
            <person name="Walter F."/>
            <person name="Albersmeier A."/>
            <person name="Kalinowski J."/>
            <person name="Ruckert C."/>
        </authorList>
    </citation>
    <scope>NUCLEOTIDE SEQUENCE</scope>
    <source>
        <strain evidence="6">CGMCC 1.10859</strain>
    </source>
</reference>
<keyword evidence="2 4" id="KW-0732">Signal</keyword>
<dbReference type="EMBL" id="BNAB01000001">
    <property type="protein sequence ID" value="GHD98954.1"/>
    <property type="molecule type" value="Genomic_DNA"/>
</dbReference>
<comment type="similarity">
    <text evidence="1">Belongs to the leucine-binding protein family.</text>
</comment>
<dbReference type="InterPro" id="IPR051010">
    <property type="entry name" value="BCAA_transport"/>
</dbReference>
<protein>
    <submittedName>
        <fullName evidence="7">Amino acid/amide ABC transporter substrate-binding protein, HAAT family</fullName>
    </submittedName>
    <submittedName>
        <fullName evidence="6">Penicillin-binding protein activator</fullName>
    </submittedName>
</protein>
<evidence type="ECO:0000313" key="7">
    <source>
        <dbReference type="EMBL" id="SDW02820.1"/>
    </source>
</evidence>
<keyword evidence="3" id="KW-0029">Amino-acid transport</keyword>
<evidence type="ECO:0000256" key="1">
    <source>
        <dbReference type="ARBA" id="ARBA00010062"/>
    </source>
</evidence>
<keyword evidence="3" id="KW-0813">Transport</keyword>
<proteinExistence type="inferred from homology"/>
<dbReference type="Pfam" id="PF13458">
    <property type="entry name" value="Peripla_BP_6"/>
    <property type="match status" value="1"/>
</dbReference>
<dbReference type="SUPFAM" id="SSF53822">
    <property type="entry name" value="Periplasmic binding protein-like I"/>
    <property type="match status" value="1"/>
</dbReference>
<accession>A0AAN4UNN6</accession>
<keyword evidence="8" id="KW-1185">Reference proteome</keyword>
<evidence type="ECO:0000313" key="6">
    <source>
        <dbReference type="EMBL" id="GHD98954.1"/>
    </source>
</evidence>
<organism evidence="6 9">
    <name type="scientific">Allgaiera indica</name>
    <dbReference type="NCBI Taxonomy" id="765699"/>
    <lineage>
        <taxon>Bacteria</taxon>
        <taxon>Pseudomonadati</taxon>
        <taxon>Pseudomonadota</taxon>
        <taxon>Alphaproteobacteria</taxon>
        <taxon>Rhodobacterales</taxon>
        <taxon>Paracoccaceae</taxon>
        <taxon>Allgaiera</taxon>
    </lineage>
</organism>
<dbReference type="Proteomes" id="UP000634647">
    <property type="component" value="Unassembled WGS sequence"/>
</dbReference>
<evidence type="ECO:0000256" key="3">
    <source>
        <dbReference type="ARBA" id="ARBA00022970"/>
    </source>
</evidence>
<reference evidence="6" key="3">
    <citation type="submission" date="2023-06" db="EMBL/GenBank/DDBJ databases">
        <authorList>
            <person name="Sun Q."/>
            <person name="Zhou Y."/>
        </authorList>
    </citation>
    <scope>NUCLEOTIDE SEQUENCE</scope>
    <source>
        <strain evidence="6">CGMCC 1.10859</strain>
    </source>
</reference>
<dbReference type="GO" id="GO:0006865">
    <property type="term" value="P:amino acid transport"/>
    <property type="evidence" value="ECO:0007669"/>
    <property type="project" value="UniProtKB-KW"/>
</dbReference>
<dbReference type="AlphaFoldDB" id="A0AAN4UNN6"/>